<dbReference type="EMBL" id="KZ819291">
    <property type="protein sequence ID" value="PWN98603.1"/>
    <property type="molecule type" value="Genomic_DNA"/>
</dbReference>
<gene>
    <name evidence="1" type="ORF">FA09DRAFT_270619</name>
</gene>
<proteinExistence type="predicted"/>
<sequence>MSAQRRAAECTLRASSQVGQADDGRLRRVARIASRWSSSVEAREQCCASIAHGPASRPRTLQIWVWGTGAVCVQMKRRDQRGEADAL</sequence>
<organism evidence="1 2">
    <name type="scientific">Tilletiopsis washingtonensis</name>
    <dbReference type="NCBI Taxonomy" id="58919"/>
    <lineage>
        <taxon>Eukaryota</taxon>
        <taxon>Fungi</taxon>
        <taxon>Dikarya</taxon>
        <taxon>Basidiomycota</taxon>
        <taxon>Ustilaginomycotina</taxon>
        <taxon>Exobasidiomycetes</taxon>
        <taxon>Entylomatales</taxon>
        <taxon>Entylomatales incertae sedis</taxon>
        <taxon>Tilletiopsis</taxon>
    </lineage>
</organism>
<dbReference type="RefSeq" id="XP_025598882.1">
    <property type="nucleotide sequence ID" value="XM_025739788.1"/>
</dbReference>
<evidence type="ECO:0000313" key="2">
    <source>
        <dbReference type="Proteomes" id="UP000245946"/>
    </source>
</evidence>
<protein>
    <submittedName>
        <fullName evidence="1">Uncharacterized protein</fullName>
    </submittedName>
</protein>
<reference evidence="1 2" key="1">
    <citation type="journal article" date="2018" name="Mol. Biol. Evol.">
        <title>Broad Genomic Sampling Reveals a Smut Pathogenic Ancestry of the Fungal Clade Ustilaginomycotina.</title>
        <authorList>
            <person name="Kijpornyongpan T."/>
            <person name="Mondo S.J."/>
            <person name="Barry K."/>
            <person name="Sandor L."/>
            <person name="Lee J."/>
            <person name="Lipzen A."/>
            <person name="Pangilinan J."/>
            <person name="LaButti K."/>
            <person name="Hainaut M."/>
            <person name="Henrissat B."/>
            <person name="Grigoriev I.V."/>
            <person name="Spatafora J.W."/>
            <person name="Aime M.C."/>
        </authorList>
    </citation>
    <scope>NUCLEOTIDE SEQUENCE [LARGE SCALE GENOMIC DNA]</scope>
    <source>
        <strain evidence="1 2">MCA 4186</strain>
    </source>
</reference>
<dbReference type="GeneID" id="37267334"/>
<accession>A0A316ZED0</accession>
<dbReference type="Proteomes" id="UP000245946">
    <property type="component" value="Unassembled WGS sequence"/>
</dbReference>
<name>A0A316ZED0_9BASI</name>
<evidence type="ECO:0000313" key="1">
    <source>
        <dbReference type="EMBL" id="PWN98603.1"/>
    </source>
</evidence>
<keyword evidence="2" id="KW-1185">Reference proteome</keyword>
<dbReference type="AlphaFoldDB" id="A0A316ZED0"/>